<dbReference type="EMBL" id="CP002455">
    <property type="protein sequence ID" value="ADX66733.1"/>
    <property type="molecule type" value="Genomic_DNA"/>
</dbReference>
<dbReference type="PANTHER" id="PTHR30336:SF6">
    <property type="entry name" value="INTEGRAL MEMBRANE PROTEIN"/>
    <property type="match status" value="1"/>
</dbReference>
<dbReference type="RefSeq" id="WP_013597129.1">
    <property type="nucleotide sequence ID" value="NC_015144.1"/>
</dbReference>
<reference evidence="3 4" key="1">
    <citation type="journal article" date="2011" name="Stand. Genomic Sci.">
        <title>Complete genome sequence of Weeksella virosa type strain (9751).</title>
        <authorList>
            <person name="Lang E."/>
            <person name="Teshima H."/>
            <person name="Lucas S."/>
            <person name="Lapidus A."/>
            <person name="Hammon N."/>
            <person name="Deshpande S."/>
            <person name="Nolan M."/>
            <person name="Cheng J.F."/>
            <person name="Pitluck S."/>
            <person name="Liolios K."/>
            <person name="Pagani I."/>
            <person name="Mikhailova N."/>
            <person name="Ivanova N."/>
            <person name="Mavromatis K."/>
            <person name="Pati A."/>
            <person name="Tapia R."/>
            <person name="Han C."/>
            <person name="Goodwin L."/>
            <person name="Chen A."/>
            <person name="Palaniappan K."/>
            <person name="Land M."/>
            <person name="Hauser L."/>
            <person name="Chang Y.J."/>
            <person name="Jeffries C.D."/>
            <person name="Brambilla E.M."/>
            <person name="Kopitz M."/>
            <person name="Rohde M."/>
            <person name="Goker M."/>
            <person name="Tindall B.J."/>
            <person name="Detter J.C."/>
            <person name="Woyke T."/>
            <person name="Bristow J."/>
            <person name="Eisen J.A."/>
            <person name="Markowitz V."/>
            <person name="Hugenholtz P."/>
            <person name="Klenk H.P."/>
            <person name="Kyrpides N.C."/>
        </authorList>
    </citation>
    <scope>NUCLEOTIDE SEQUENCE [LARGE SCALE GENOMIC DNA]</scope>
    <source>
        <strain evidence="4">ATCC 43766 / DSM 16922 / JCM 21250 / NBRC 16016 / NCTC 11634 / CL345/78</strain>
    </source>
</reference>
<dbReference type="OrthoDB" id="9782395at2"/>
<dbReference type="PANTHER" id="PTHR30336">
    <property type="entry name" value="INNER MEMBRANE PROTEIN, PROBABLE PERMEASE"/>
    <property type="match status" value="1"/>
</dbReference>
<evidence type="ECO:0000313" key="3">
    <source>
        <dbReference type="EMBL" id="ADX66733.1"/>
    </source>
</evidence>
<evidence type="ECO:0000313" key="4">
    <source>
        <dbReference type="Proteomes" id="UP000008641"/>
    </source>
</evidence>
<keyword evidence="1" id="KW-1133">Transmembrane helix</keyword>
<dbReference type="eggNOG" id="COG2949">
    <property type="taxonomic scope" value="Bacteria"/>
</dbReference>
<evidence type="ECO:0000259" key="2">
    <source>
        <dbReference type="Pfam" id="PF02698"/>
    </source>
</evidence>
<keyword evidence="1" id="KW-0472">Membrane</keyword>
<evidence type="ECO:0000256" key="1">
    <source>
        <dbReference type="SAM" id="Phobius"/>
    </source>
</evidence>
<name>F0P2C1_WEEVC</name>
<dbReference type="InterPro" id="IPR051599">
    <property type="entry name" value="Cell_Envelope_Assoc"/>
</dbReference>
<protein>
    <recommendedName>
        <fullName evidence="2">DUF218 domain-containing protein</fullName>
    </recommendedName>
</protein>
<dbReference type="HOGENOM" id="CLU_051474_0_1_10"/>
<proteinExistence type="predicted"/>
<feature type="transmembrane region" description="Helical" evidence="1">
    <location>
        <begin position="21"/>
        <end position="43"/>
    </location>
</feature>
<dbReference type="STRING" id="865938.Weevi_0004"/>
<accession>F0P2C1</accession>
<dbReference type="CDD" id="cd06259">
    <property type="entry name" value="YdcF-like"/>
    <property type="match status" value="1"/>
</dbReference>
<dbReference type="KEGG" id="wvi:Weevi_0004"/>
<keyword evidence="1" id="KW-0812">Transmembrane</keyword>
<dbReference type="InterPro" id="IPR003848">
    <property type="entry name" value="DUF218"/>
</dbReference>
<dbReference type="Pfam" id="PF02698">
    <property type="entry name" value="DUF218"/>
    <property type="match status" value="1"/>
</dbReference>
<feature type="domain" description="DUF218" evidence="2">
    <location>
        <begin position="60"/>
        <end position="188"/>
    </location>
</feature>
<dbReference type="AlphaFoldDB" id="F0P2C1"/>
<dbReference type="Proteomes" id="UP000008641">
    <property type="component" value="Chromosome"/>
</dbReference>
<keyword evidence="4" id="KW-1185">Reference proteome</keyword>
<dbReference type="GO" id="GO:0005886">
    <property type="term" value="C:plasma membrane"/>
    <property type="evidence" value="ECO:0007669"/>
    <property type="project" value="TreeGrafter"/>
</dbReference>
<reference evidence="4" key="2">
    <citation type="journal article" date="2011" name="Stand. Genomic Sci.">
        <title>Complete genome sequence of Weeksella virosa type strain (9751T).</title>
        <authorList>
            <person name="Lang E."/>
            <person name="Teshima H."/>
            <person name="Lucas S."/>
            <person name="Lapidus A."/>
            <person name="Hammon N."/>
            <person name="Deshpande S."/>
            <person name="Nolan M."/>
            <person name="Cheng J."/>
            <person name="Pitluck S."/>
            <person name="Liolios K."/>
            <person name="Pagani I."/>
            <person name="Mikhailova N."/>
            <person name="Ivanova N."/>
            <person name="Mavromatis K."/>
            <person name="Pati A."/>
            <person name="Tapia R."/>
            <person name="Han C."/>
            <person name="Goodwin L."/>
            <person name="Chen A."/>
            <person name="Palaniappan K."/>
            <person name="Land M."/>
            <person name="Hauser L."/>
            <person name="Chang Y."/>
            <person name="Jeffries C."/>
            <person name="Brambilla E."/>
            <person name="Kopitz M."/>
            <person name="Rohde M."/>
            <person name="Goker M."/>
            <person name="Tindall B."/>
            <person name="Detter J."/>
            <person name="Woyke T."/>
            <person name="Bristow J."/>
            <person name="Eisen J."/>
            <person name="Markowitz V."/>
            <person name="Hugenholtz P."/>
            <person name="Klenk H."/>
            <person name="Kyrpides N."/>
        </authorList>
    </citation>
    <scope>NUCLEOTIDE SEQUENCE [LARGE SCALE GENOMIC DNA]</scope>
    <source>
        <strain evidence="4">ATCC 43766 / DSM 16922 / JCM 21250 / NBRC 16016 / NCTC 11634 / CL345/78</strain>
    </source>
</reference>
<organism evidence="3 4">
    <name type="scientific">Weeksella virosa (strain ATCC 43766 / DSM 16922 / JCM 21250 / CCUG 30538 / CDC 9751 / IAM 14551 / NBRC 16016 / NCTC 11634 / CL345/78)</name>
    <dbReference type="NCBI Taxonomy" id="865938"/>
    <lineage>
        <taxon>Bacteria</taxon>
        <taxon>Pseudomonadati</taxon>
        <taxon>Bacteroidota</taxon>
        <taxon>Flavobacteriia</taxon>
        <taxon>Flavobacteriales</taxon>
        <taxon>Weeksellaceae</taxon>
        <taxon>Weeksella</taxon>
    </lineage>
</organism>
<gene>
    <name evidence="3" type="ordered locus">Weevi_0004</name>
</gene>
<sequence length="225" mass="25664">MITKITHNIQKILSNTYLKTVFILSVVGMFFLVGINYLIVLFAKPYVSSQVNELGDDVRVAVVLGTRFNKNGEPSDLLKDRLDAGIQLFKSNKVDYLLLSGESLRNKLSEVDVMEKYCVERGVPVEKILVDGAALDTYSTVYRTKYIYGIKNPIFVTQEYHLSRTLFIGRMLNISCTGYPADFHTYTDLYKDRARELVSNVKAIMDVSFNRVPPYVIKERKPLVL</sequence>